<reference evidence="1 2" key="1">
    <citation type="journal article" date="2020" name="IScience">
        <title>Genome Sequencing of the Endangered Kingdonia uniflora (Circaeasteraceae, Ranunculales) Reveals Potential Mechanisms of Evolutionary Specialization.</title>
        <authorList>
            <person name="Sun Y."/>
            <person name="Deng T."/>
            <person name="Zhang A."/>
            <person name="Moore M.J."/>
            <person name="Landis J.B."/>
            <person name="Lin N."/>
            <person name="Zhang H."/>
            <person name="Zhang X."/>
            <person name="Huang J."/>
            <person name="Zhang X."/>
            <person name="Sun H."/>
            <person name="Wang H."/>
        </authorList>
    </citation>
    <scope>NUCLEOTIDE SEQUENCE [LARGE SCALE GENOMIC DNA]</scope>
    <source>
        <strain evidence="1">TB1705</strain>
        <tissue evidence="1">Leaf</tissue>
    </source>
</reference>
<accession>A0A7J7KYC1</accession>
<evidence type="ECO:0000313" key="2">
    <source>
        <dbReference type="Proteomes" id="UP000541444"/>
    </source>
</evidence>
<dbReference type="Proteomes" id="UP000541444">
    <property type="component" value="Unassembled WGS sequence"/>
</dbReference>
<keyword evidence="2" id="KW-1185">Reference proteome</keyword>
<dbReference type="EMBL" id="JACGCM010002788">
    <property type="protein sequence ID" value="KAF6135370.1"/>
    <property type="molecule type" value="Genomic_DNA"/>
</dbReference>
<sequence length="122" mass="14083">MKVMFCSFSQDCVTREYTTKSDVLHLGSVLGKCPHNGFCERKMHGCQMLGKKKEESLIPLVWSVEEVVEWIATTAREKVSTHFLSLSLTLTSYATKDCIHLTRWYYYVRKNECYASSNASKR</sequence>
<organism evidence="1 2">
    <name type="scientific">Kingdonia uniflora</name>
    <dbReference type="NCBI Taxonomy" id="39325"/>
    <lineage>
        <taxon>Eukaryota</taxon>
        <taxon>Viridiplantae</taxon>
        <taxon>Streptophyta</taxon>
        <taxon>Embryophyta</taxon>
        <taxon>Tracheophyta</taxon>
        <taxon>Spermatophyta</taxon>
        <taxon>Magnoliopsida</taxon>
        <taxon>Ranunculales</taxon>
        <taxon>Circaeasteraceae</taxon>
        <taxon>Kingdonia</taxon>
    </lineage>
</organism>
<proteinExistence type="predicted"/>
<gene>
    <name evidence="1" type="ORF">GIB67_027244</name>
</gene>
<name>A0A7J7KYC1_9MAGN</name>
<dbReference type="AlphaFoldDB" id="A0A7J7KYC1"/>
<comment type="caution">
    <text evidence="1">The sequence shown here is derived from an EMBL/GenBank/DDBJ whole genome shotgun (WGS) entry which is preliminary data.</text>
</comment>
<protein>
    <submittedName>
        <fullName evidence="1">Uncharacterized protein</fullName>
    </submittedName>
</protein>
<evidence type="ECO:0000313" key="1">
    <source>
        <dbReference type="EMBL" id="KAF6135370.1"/>
    </source>
</evidence>